<dbReference type="InterPro" id="IPR019734">
    <property type="entry name" value="TPR_rpt"/>
</dbReference>
<name>A0ABS2YX54_POLSE</name>
<dbReference type="Gene3D" id="1.25.40.10">
    <property type="entry name" value="Tetratricopeptide repeat domain"/>
    <property type="match status" value="1"/>
</dbReference>
<dbReference type="InterPro" id="IPR050498">
    <property type="entry name" value="Ycf3"/>
</dbReference>
<dbReference type="SMART" id="SM00028">
    <property type="entry name" value="TPR"/>
    <property type="match status" value="4"/>
</dbReference>
<dbReference type="PANTHER" id="PTHR44858">
    <property type="entry name" value="TETRATRICOPEPTIDE REPEAT PROTEIN 6"/>
    <property type="match status" value="1"/>
</dbReference>
<dbReference type="Pfam" id="PF16669">
    <property type="entry name" value="TTC5_OB"/>
    <property type="match status" value="1"/>
</dbReference>
<feature type="domain" description="Tetratricopeptide repeat protein 5 OB fold" evidence="4">
    <location>
        <begin position="311"/>
        <end position="423"/>
    </location>
</feature>
<proteinExistence type="predicted"/>
<dbReference type="Pfam" id="PF13414">
    <property type="entry name" value="TPR_11"/>
    <property type="match status" value="1"/>
</dbReference>
<accession>A0ABS2YX54</accession>
<keyword evidence="1" id="KW-0677">Repeat</keyword>
<feature type="non-terminal residue" evidence="5">
    <location>
        <position position="1"/>
    </location>
</feature>
<evidence type="ECO:0000256" key="1">
    <source>
        <dbReference type="ARBA" id="ARBA00022737"/>
    </source>
</evidence>
<comment type="caution">
    <text evidence="5">The sequence shown here is derived from an EMBL/GenBank/DDBJ whole genome shotgun (WGS) entry which is preliminary data.</text>
</comment>
<keyword evidence="2 3" id="KW-0802">TPR repeat</keyword>
<dbReference type="PANTHER" id="PTHR44858:SF1">
    <property type="entry name" value="UDP-N-ACETYLGLUCOSAMINE--PEPTIDE N-ACETYLGLUCOSAMINYLTRANSFERASE SPINDLY-RELATED"/>
    <property type="match status" value="1"/>
</dbReference>
<evidence type="ECO:0000259" key="4">
    <source>
        <dbReference type="Pfam" id="PF16669"/>
    </source>
</evidence>
<feature type="repeat" description="TPR" evidence="3">
    <location>
        <begin position="216"/>
        <end position="249"/>
    </location>
</feature>
<dbReference type="Gene3D" id="2.40.50.550">
    <property type="match status" value="1"/>
</dbReference>
<dbReference type="InterPro" id="IPR038645">
    <property type="entry name" value="TTC5_OB_sf"/>
</dbReference>
<evidence type="ECO:0000256" key="3">
    <source>
        <dbReference type="PROSITE-ProRule" id="PRU00339"/>
    </source>
</evidence>
<evidence type="ECO:0000256" key="2">
    <source>
        <dbReference type="ARBA" id="ARBA00022803"/>
    </source>
</evidence>
<dbReference type="InterPro" id="IPR011990">
    <property type="entry name" value="TPR-like_helical_dom_sf"/>
</dbReference>
<protein>
    <submittedName>
        <fullName evidence="5">TTC5 protein</fullName>
    </submittedName>
</protein>
<dbReference type="EMBL" id="JAAWVN010008753">
    <property type="protein sequence ID" value="MBN3290557.1"/>
    <property type="molecule type" value="Genomic_DNA"/>
</dbReference>
<gene>
    <name evidence="5" type="primary">Ttc5</name>
    <name evidence="5" type="ORF">GTO92_0005693</name>
</gene>
<reference evidence="5" key="1">
    <citation type="journal article" date="2021" name="Cell">
        <title>Tracing the genetic footprints of vertebrate landing in non-teleost ray-finned fishes.</title>
        <authorList>
            <person name="Bi X."/>
            <person name="Wang K."/>
            <person name="Yang L."/>
            <person name="Pan H."/>
            <person name="Jiang H."/>
            <person name="Wei Q."/>
            <person name="Fang M."/>
            <person name="Yu H."/>
            <person name="Zhu C."/>
            <person name="Cai Y."/>
            <person name="He Y."/>
            <person name="Gan X."/>
            <person name="Zeng H."/>
            <person name="Yu D."/>
            <person name="Zhu Y."/>
            <person name="Jiang H."/>
            <person name="Qiu Q."/>
            <person name="Yang H."/>
            <person name="Zhang Y.E."/>
            <person name="Wang W."/>
            <person name="Zhu M."/>
            <person name="He S."/>
            <person name="Zhang G."/>
        </authorList>
    </citation>
    <scope>NUCLEOTIDE SEQUENCE</scope>
    <source>
        <strain evidence="5">Bchr_001</strain>
    </source>
</reference>
<dbReference type="InterPro" id="IPR032076">
    <property type="entry name" value="TTC5_OB"/>
</dbReference>
<evidence type="ECO:0000313" key="5">
    <source>
        <dbReference type="EMBL" id="MBN3290557.1"/>
    </source>
</evidence>
<dbReference type="SUPFAM" id="SSF48452">
    <property type="entry name" value="TPR-like"/>
    <property type="match status" value="1"/>
</dbReference>
<sequence>MSKSKGPLHLELVDGLYSFRDHYFDTHSVEEASRKQSDVALEMEKVLKKLNEMEGQCNSRAQFLLLKGRTLNIVAQYSPDAEETLSKAVKLDPSLVDAWNQLGEVYWKKGDLTGAQTCFSGALGHCENKVSLRNLSMVLRQIRTSGEDYSTNVFESVNKAKQAVQLDIKDGTSWYILGNAYLSLFFISGQNPKMSQQALSSYTQAEKMDRTASCNQDLHFNRATLYQYEELYEQALEGFSQASALDPSWPEPPVREQQLLDFLDRLSTLLQNKGKVKAKRLQSLLSSLRASDLGPCCNGQYQTPSGQQIKLEKEQLRALKSGVNAGVAVLGKVVFSLTPEQKVPFTFGLVDTEGSCCAVMVYNMAESWGVLIGDSVAIPEPHVKNHHISHKAKTYTFQSIRVESPLMLVVNGKKQAPTCQVAATVSYKPQSD</sequence>
<keyword evidence="6" id="KW-1185">Reference proteome</keyword>
<dbReference type="Proteomes" id="UP001166052">
    <property type="component" value="Unassembled WGS sequence"/>
</dbReference>
<dbReference type="PROSITE" id="PS50005">
    <property type="entry name" value="TPR"/>
    <property type="match status" value="1"/>
</dbReference>
<evidence type="ECO:0000313" key="6">
    <source>
        <dbReference type="Proteomes" id="UP001166052"/>
    </source>
</evidence>
<feature type="non-terminal residue" evidence="5">
    <location>
        <position position="432"/>
    </location>
</feature>
<organism evidence="5 6">
    <name type="scientific">Polypterus senegalus</name>
    <name type="common">Senegal bichir</name>
    <dbReference type="NCBI Taxonomy" id="55291"/>
    <lineage>
        <taxon>Eukaryota</taxon>
        <taxon>Metazoa</taxon>
        <taxon>Chordata</taxon>
        <taxon>Craniata</taxon>
        <taxon>Vertebrata</taxon>
        <taxon>Euteleostomi</taxon>
        <taxon>Actinopterygii</taxon>
        <taxon>Polypteriformes</taxon>
        <taxon>Polypteridae</taxon>
        <taxon>Polypterus</taxon>
    </lineage>
</organism>